<dbReference type="RefSeq" id="WP_075764972.1">
    <property type="nucleotide sequence ID" value="NZ_CP016076.1"/>
</dbReference>
<dbReference type="SUPFAM" id="SSF48498">
    <property type="entry name" value="Tetracyclin repressor-like, C-terminal domain"/>
    <property type="match status" value="1"/>
</dbReference>
<dbReference type="Proteomes" id="UP000185511">
    <property type="component" value="Chromosome"/>
</dbReference>
<evidence type="ECO:0000256" key="1">
    <source>
        <dbReference type="ARBA" id="ARBA00023015"/>
    </source>
</evidence>
<proteinExistence type="predicted"/>
<feature type="DNA-binding region" description="H-T-H motif" evidence="4">
    <location>
        <begin position="43"/>
        <end position="62"/>
    </location>
</feature>
<dbReference type="PRINTS" id="PR00455">
    <property type="entry name" value="HTHTETR"/>
</dbReference>
<evidence type="ECO:0000256" key="2">
    <source>
        <dbReference type="ARBA" id="ARBA00023125"/>
    </source>
</evidence>
<dbReference type="GO" id="GO:0000976">
    <property type="term" value="F:transcription cis-regulatory region binding"/>
    <property type="evidence" value="ECO:0007669"/>
    <property type="project" value="TreeGrafter"/>
</dbReference>
<reference evidence="8" key="1">
    <citation type="submission" date="2016-06" db="EMBL/GenBank/DDBJ databases">
        <title>Complete genome sequence of Actinoalloteichus fjordicus DSM 46855 (=ADI127-17), type strain of the new species Actinoalloteichus fjordicus.</title>
        <authorList>
            <person name="Ruckert C."/>
            <person name="Nouioui I."/>
            <person name="Willmese J."/>
            <person name="van Wezel G."/>
            <person name="Klenk H.-P."/>
            <person name="Kalinowski J."/>
            <person name="Zotchev S.B."/>
        </authorList>
    </citation>
    <scope>NUCLEOTIDE SEQUENCE [LARGE SCALE GENOMIC DNA]</scope>
    <source>
        <strain evidence="8">ADI127-7</strain>
    </source>
</reference>
<dbReference type="InterPro" id="IPR001647">
    <property type="entry name" value="HTH_TetR"/>
</dbReference>
<feature type="compositionally biased region" description="Polar residues" evidence="5">
    <location>
        <begin position="1"/>
        <end position="13"/>
    </location>
</feature>
<sequence length="202" mass="21740">MTTRDQAATNSARTPLRADARRNRERVLEAADAVFSEVGPAASTEEVARRAGVAIGTVFRHFPTKEALIEAVAIGRLTQLTAEAERLSDTADADAAFRTFFHRWIELSATKHQFATALAHSGTDVQQITSTHPGVVQQLHQAVAGLLARAQQDGSLRPDLSTSDVVALMVGASHAHEHIGPDPTQRAHLLSVIFDGLRGRRG</sequence>
<evidence type="ECO:0000313" key="8">
    <source>
        <dbReference type="Proteomes" id="UP000185511"/>
    </source>
</evidence>
<dbReference type="AlphaFoldDB" id="A0AAC9PT19"/>
<dbReference type="PROSITE" id="PS50977">
    <property type="entry name" value="HTH_TETR_2"/>
    <property type="match status" value="1"/>
</dbReference>
<name>A0AAC9PT19_9PSEU</name>
<dbReference type="Pfam" id="PF21597">
    <property type="entry name" value="TetR_C_43"/>
    <property type="match status" value="1"/>
</dbReference>
<dbReference type="InterPro" id="IPR023772">
    <property type="entry name" value="DNA-bd_HTH_TetR-type_CS"/>
</dbReference>
<gene>
    <name evidence="7" type="ORF">UA74_17820</name>
</gene>
<dbReference type="EMBL" id="CP016076">
    <property type="protein sequence ID" value="APU15592.1"/>
    <property type="molecule type" value="Genomic_DNA"/>
</dbReference>
<dbReference type="InterPro" id="IPR049445">
    <property type="entry name" value="TetR_SbtR-like_C"/>
</dbReference>
<evidence type="ECO:0000313" key="7">
    <source>
        <dbReference type="EMBL" id="APU15592.1"/>
    </source>
</evidence>
<dbReference type="PROSITE" id="PS01081">
    <property type="entry name" value="HTH_TETR_1"/>
    <property type="match status" value="1"/>
</dbReference>
<evidence type="ECO:0000259" key="6">
    <source>
        <dbReference type="PROSITE" id="PS50977"/>
    </source>
</evidence>
<feature type="domain" description="HTH tetR-type" evidence="6">
    <location>
        <begin position="21"/>
        <end position="80"/>
    </location>
</feature>
<organism evidence="7 8">
    <name type="scientific">Actinoalloteichus fjordicus</name>
    <dbReference type="NCBI Taxonomy" id="1612552"/>
    <lineage>
        <taxon>Bacteria</taxon>
        <taxon>Bacillati</taxon>
        <taxon>Actinomycetota</taxon>
        <taxon>Actinomycetes</taxon>
        <taxon>Pseudonocardiales</taxon>
        <taxon>Pseudonocardiaceae</taxon>
        <taxon>Actinoalloteichus</taxon>
    </lineage>
</organism>
<protein>
    <submittedName>
        <fullName evidence="7">Transcriptional regulator, TetR family</fullName>
    </submittedName>
</protein>
<evidence type="ECO:0000256" key="4">
    <source>
        <dbReference type="PROSITE-ProRule" id="PRU00335"/>
    </source>
</evidence>
<dbReference type="Pfam" id="PF00440">
    <property type="entry name" value="TetR_N"/>
    <property type="match status" value="1"/>
</dbReference>
<evidence type="ECO:0000256" key="3">
    <source>
        <dbReference type="ARBA" id="ARBA00023163"/>
    </source>
</evidence>
<feature type="region of interest" description="Disordered" evidence="5">
    <location>
        <begin position="1"/>
        <end position="21"/>
    </location>
</feature>
<evidence type="ECO:0000256" key="5">
    <source>
        <dbReference type="SAM" id="MobiDB-lite"/>
    </source>
</evidence>
<keyword evidence="8" id="KW-1185">Reference proteome</keyword>
<dbReference type="InterPro" id="IPR050109">
    <property type="entry name" value="HTH-type_TetR-like_transc_reg"/>
</dbReference>
<dbReference type="InterPro" id="IPR009057">
    <property type="entry name" value="Homeodomain-like_sf"/>
</dbReference>
<dbReference type="Gene3D" id="1.10.357.10">
    <property type="entry name" value="Tetracycline Repressor, domain 2"/>
    <property type="match status" value="1"/>
</dbReference>
<accession>A0AAC9PT19</accession>
<dbReference type="PANTHER" id="PTHR30055">
    <property type="entry name" value="HTH-TYPE TRANSCRIPTIONAL REGULATOR RUTR"/>
    <property type="match status" value="1"/>
</dbReference>
<dbReference type="GO" id="GO:0003700">
    <property type="term" value="F:DNA-binding transcription factor activity"/>
    <property type="evidence" value="ECO:0007669"/>
    <property type="project" value="TreeGrafter"/>
</dbReference>
<dbReference type="InterPro" id="IPR036271">
    <property type="entry name" value="Tet_transcr_reg_TetR-rel_C_sf"/>
</dbReference>
<dbReference type="PANTHER" id="PTHR30055:SF234">
    <property type="entry name" value="HTH-TYPE TRANSCRIPTIONAL REGULATOR BETI"/>
    <property type="match status" value="1"/>
</dbReference>
<keyword evidence="2 4" id="KW-0238">DNA-binding</keyword>
<keyword evidence="1" id="KW-0805">Transcription regulation</keyword>
<dbReference type="KEGG" id="acad:UA74_17820"/>
<keyword evidence="3" id="KW-0804">Transcription</keyword>
<dbReference type="SUPFAM" id="SSF46689">
    <property type="entry name" value="Homeodomain-like"/>
    <property type="match status" value="1"/>
</dbReference>